<comment type="caution">
    <text evidence="7">The sequence shown here is derived from an EMBL/GenBank/DDBJ whole genome shotgun (WGS) entry which is preliminary data.</text>
</comment>
<evidence type="ECO:0008006" key="9">
    <source>
        <dbReference type="Google" id="ProtNLM"/>
    </source>
</evidence>
<evidence type="ECO:0000256" key="6">
    <source>
        <dbReference type="SAM" id="Phobius"/>
    </source>
</evidence>
<keyword evidence="5 6" id="KW-0472">Membrane</keyword>
<keyword evidence="4 6" id="KW-1133">Transmembrane helix</keyword>
<dbReference type="Pfam" id="PF03788">
    <property type="entry name" value="LrgA"/>
    <property type="match status" value="1"/>
</dbReference>
<organism evidence="7 8">
    <name type="scientific">Sinobacterium norvegicum</name>
    <dbReference type="NCBI Taxonomy" id="1641715"/>
    <lineage>
        <taxon>Bacteria</taxon>
        <taxon>Pseudomonadati</taxon>
        <taxon>Pseudomonadota</taxon>
        <taxon>Gammaproteobacteria</taxon>
        <taxon>Cellvibrionales</taxon>
        <taxon>Spongiibacteraceae</taxon>
        <taxon>Sinobacterium</taxon>
    </lineage>
</organism>
<sequence length="117" mass="12343">MIRHLSIILACQLLGEIIARALALPLPGPVLGMIVFLLLLIWRPAYAEQINSTAQGLLSHLSLLFVPAGVGVVGHIQTLGSSVGIIMLAIVVSTVASIVVSVYAFTLTSQLMGRNND</sequence>
<keyword evidence="8" id="KW-1185">Reference proteome</keyword>
<comment type="subcellular location">
    <subcellularLocation>
        <location evidence="1">Cell membrane</location>
        <topology evidence="1">Multi-pass membrane protein</topology>
    </subcellularLocation>
</comment>
<dbReference type="InterPro" id="IPR005538">
    <property type="entry name" value="LrgA/CidA"/>
</dbReference>
<dbReference type="Proteomes" id="UP000838100">
    <property type="component" value="Unassembled WGS sequence"/>
</dbReference>
<keyword evidence="3 6" id="KW-0812">Transmembrane</keyword>
<reference evidence="7" key="1">
    <citation type="submission" date="2021-12" db="EMBL/GenBank/DDBJ databases">
        <authorList>
            <person name="Rodrigo-Torres L."/>
            <person name="Arahal R. D."/>
            <person name="Lucena T."/>
        </authorList>
    </citation>
    <scope>NUCLEOTIDE SEQUENCE</scope>
    <source>
        <strain evidence="7">CECT 8267</strain>
    </source>
</reference>
<feature type="transmembrane region" description="Helical" evidence="6">
    <location>
        <begin position="29"/>
        <end position="45"/>
    </location>
</feature>
<evidence type="ECO:0000256" key="5">
    <source>
        <dbReference type="ARBA" id="ARBA00023136"/>
    </source>
</evidence>
<keyword evidence="2" id="KW-1003">Cell membrane</keyword>
<dbReference type="PANTHER" id="PTHR33931">
    <property type="entry name" value="HOLIN-LIKE PROTEIN CIDA-RELATED"/>
    <property type="match status" value="1"/>
</dbReference>
<feature type="transmembrane region" description="Helical" evidence="6">
    <location>
        <begin position="57"/>
        <end position="76"/>
    </location>
</feature>
<evidence type="ECO:0000256" key="4">
    <source>
        <dbReference type="ARBA" id="ARBA00022989"/>
    </source>
</evidence>
<gene>
    <name evidence="7" type="ORF">SIN8267_01266</name>
</gene>
<dbReference type="EMBL" id="CAKLPX010000001">
    <property type="protein sequence ID" value="CAH0991164.1"/>
    <property type="molecule type" value="Genomic_DNA"/>
</dbReference>
<evidence type="ECO:0000313" key="8">
    <source>
        <dbReference type="Proteomes" id="UP000838100"/>
    </source>
</evidence>
<name>A0ABM9ADP8_9GAMM</name>
<evidence type="ECO:0000256" key="2">
    <source>
        <dbReference type="ARBA" id="ARBA00022475"/>
    </source>
</evidence>
<proteinExistence type="predicted"/>
<feature type="transmembrane region" description="Helical" evidence="6">
    <location>
        <begin position="82"/>
        <end position="105"/>
    </location>
</feature>
<dbReference type="RefSeq" id="WP_237443821.1">
    <property type="nucleotide sequence ID" value="NZ_CAKLPX010000001.1"/>
</dbReference>
<evidence type="ECO:0000313" key="7">
    <source>
        <dbReference type="EMBL" id="CAH0991164.1"/>
    </source>
</evidence>
<evidence type="ECO:0000256" key="1">
    <source>
        <dbReference type="ARBA" id="ARBA00004651"/>
    </source>
</evidence>
<evidence type="ECO:0000256" key="3">
    <source>
        <dbReference type="ARBA" id="ARBA00022692"/>
    </source>
</evidence>
<dbReference type="PANTHER" id="PTHR33931:SF2">
    <property type="entry name" value="HOLIN-LIKE PROTEIN CIDA"/>
    <property type="match status" value="1"/>
</dbReference>
<accession>A0ABM9ADP8</accession>
<protein>
    <recommendedName>
        <fullName evidence="9">CidA/LrgA family protein</fullName>
    </recommendedName>
</protein>